<dbReference type="Gene3D" id="1.10.150.20">
    <property type="entry name" value="5' to 3' exonuclease, C-terminal subdomain"/>
    <property type="match status" value="1"/>
</dbReference>
<evidence type="ECO:0000256" key="4">
    <source>
        <dbReference type="ARBA" id="ARBA00023172"/>
    </source>
</evidence>
<reference evidence="10" key="1">
    <citation type="submission" date="2016-02" db="EMBL/GenBank/DDBJ databases">
        <authorList>
            <person name="Shin S.-K."/>
            <person name="Yi H."/>
            <person name="Kim E."/>
        </authorList>
    </citation>
    <scope>NUCLEOTIDE SEQUENCE [LARGE SCALE GENOMIC DNA]</scope>
    <source>
        <strain evidence="10">LPB0003</strain>
    </source>
</reference>
<feature type="region of interest" description="Domain III" evidence="6">
    <location>
        <begin position="146"/>
        <end position="193"/>
    </location>
</feature>
<dbReference type="KEGG" id="pob:LPB03_07855"/>
<keyword evidence="3 6" id="KW-0238">DNA-binding</keyword>
<organism evidence="9 10">
    <name type="scientific">Polaribacter vadi</name>
    <dbReference type="NCBI Taxonomy" id="1774273"/>
    <lineage>
        <taxon>Bacteria</taxon>
        <taxon>Pseudomonadati</taxon>
        <taxon>Bacteroidota</taxon>
        <taxon>Flavobacteriia</taxon>
        <taxon>Flavobacteriales</taxon>
        <taxon>Flavobacteriaceae</taxon>
    </lineage>
</organism>
<dbReference type="InterPro" id="IPR013849">
    <property type="entry name" value="DNA_helicase_Holl-junc_RuvA_I"/>
</dbReference>
<protein>
    <recommendedName>
        <fullName evidence="6">Holliday junction branch migration complex subunit RuvA</fullName>
    </recommendedName>
</protein>
<evidence type="ECO:0000313" key="10">
    <source>
        <dbReference type="Proteomes" id="UP000092584"/>
    </source>
</evidence>
<dbReference type="AlphaFoldDB" id="A0A1B8U380"/>
<dbReference type="SUPFAM" id="SSF47781">
    <property type="entry name" value="RuvA domain 2-like"/>
    <property type="match status" value="1"/>
</dbReference>
<dbReference type="InterPro" id="IPR036267">
    <property type="entry name" value="RuvA_C_sf"/>
</dbReference>
<proteinExistence type="inferred from homology"/>
<dbReference type="RefSeq" id="WP_065317782.1">
    <property type="nucleotide sequence ID" value="NZ_CP017477.1"/>
</dbReference>
<keyword evidence="2 6" id="KW-0227">DNA damage</keyword>
<comment type="caution">
    <text evidence="9">The sequence shown here is derived from an EMBL/GenBank/DDBJ whole genome shotgun (WGS) entry which is preliminary data.</text>
</comment>
<dbReference type="Proteomes" id="UP000092584">
    <property type="component" value="Unassembled WGS sequence"/>
</dbReference>
<dbReference type="CDD" id="cd14332">
    <property type="entry name" value="UBA_RuvA_C"/>
    <property type="match status" value="1"/>
</dbReference>
<dbReference type="Gene3D" id="2.40.50.140">
    <property type="entry name" value="Nucleic acid-binding proteins"/>
    <property type="match status" value="1"/>
</dbReference>
<dbReference type="InterPro" id="IPR012340">
    <property type="entry name" value="NA-bd_OB-fold"/>
</dbReference>
<dbReference type="InterPro" id="IPR010994">
    <property type="entry name" value="RuvA_2-like"/>
</dbReference>
<keyword evidence="9" id="KW-0547">Nucleotide-binding</keyword>
<dbReference type="Gene3D" id="1.10.8.10">
    <property type="entry name" value="DNA helicase RuvA subunit, C-terminal domain"/>
    <property type="match status" value="1"/>
</dbReference>
<keyword evidence="4 6" id="KW-0233">DNA recombination</keyword>
<dbReference type="GO" id="GO:0009378">
    <property type="term" value="F:four-way junction helicase activity"/>
    <property type="evidence" value="ECO:0007669"/>
    <property type="project" value="InterPro"/>
</dbReference>
<dbReference type="HAMAP" id="MF_00031">
    <property type="entry name" value="DNA_HJ_migration_RuvA"/>
    <property type="match status" value="1"/>
</dbReference>
<evidence type="ECO:0000313" key="9">
    <source>
        <dbReference type="EMBL" id="OBY66316.1"/>
    </source>
</evidence>
<gene>
    <name evidence="6" type="primary">ruvA</name>
    <name evidence="9" type="ORF">LPB3_01240</name>
</gene>
<dbReference type="GO" id="GO:0006281">
    <property type="term" value="P:DNA repair"/>
    <property type="evidence" value="ECO:0007669"/>
    <property type="project" value="UniProtKB-UniRule"/>
</dbReference>
<keyword evidence="9" id="KW-0378">Hydrolase</keyword>
<comment type="domain">
    <text evidence="6">Has three domains with a flexible linker between the domains II and III and assumes an 'L' shape. Domain III is highly mobile and contacts RuvB.</text>
</comment>
<dbReference type="GO" id="GO:0009379">
    <property type="term" value="C:Holliday junction helicase complex"/>
    <property type="evidence" value="ECO:0007669"/>
    <property type="project" value="InterPro"/>
</dbReference>
<accession>A0A1B8U380</accession>
<dbReference type="GO" id="GO:0006310">
    <property type="term" value="P:DNA recombination"/>
    <property type="evidence" value="ECO:0007669"/>
    <property type="project" value="UniProtKB-UniRule"/>
</dbReference>
<comment type="similarity">
    <text evidence="6">Belongs to the RuvA family.</text>
</comment>
<evidence type="ECO:0000256" key="6">
    <source>
        <dbReference type="HAMAP-Rule" id="MF_00031"/>
    </source>
</evidence>
<dbReference type="GO" id="GO:0000400">
    <property type="term" value="F:four-way junction DNA binding"/>
    <property type="evidence" value="ECO:0007669"/>
    <property type="project" value="UniProtKB-UniRule"/>
</dbReference>
<dbReference type="EMBL" id="LSFM01000002">
    <property type="protein sequence ID" value="OBY66316.1"/>
    <property type="molecule type" value="Genomic_DNA"/>
</dbReference>
<evidence type="ECO:0000256" key="3">
    <source>
        <dbReference type="ARBA" id="ARBA00023125"/>
    </source>
</evidence>
<dbReference type="InterPro" id="IPR011114">
    <property type="entry name" value="RuvA_C"/>
</dbReference>
<dbReference type="STRING" id="1774273.LPB03_07855"/>
<dbReference type="OrthoDB" id="5293449at2"/>
<feature type="domain" description="DNA helicase Holliday junction RuvA type" evidence="7">
    <location>
        <begin position="1"/>
        <end position="61"/>
    </location>
</feature>
<sequence length="193" mass="21075">MITQVRGRLVEKSPTEVVVDCNGVGYLLHISLNTFSSLPADENVVLYTHLSIREDAHTLFGFISKTEREVFKLLISVSGVGPSIARTMCSSMTSEEIQNAIASENVAVIQSVKGIGAKTAQRVIVDLKDKILKTFDIDAISFAKNNTNKDEALSALDVLGFNRKQSEKTVNAVLKENPEASVEKIIKLALKNL</sequence>
<keyword evidence="9" id="KW-0347">Helicase</keyword>
<evidence type="ECO:0000256" key="5">
    <source>
        <dbReference type="ARBA" id="ARBA00023204"/>
    </source>
</evidence>
<keyword evidence="9" id="KW-0067">ATP-binding</keyword>
<dbReference type="GO" id="GO:0048476">
    <property type="term" value="C:Holliday junction resolvase complex"/>
    <property type="evidence" value="ECO:0007669"/>
    <property type="project" value="UniProtKB-UniRule"/>
</dbReference>
<name>A0A1B8U380_9FLAO</name>
<dbReference type="GO" id="GO:0005737">
    <property type="term" value="C:cytoplasm"/>
    <property type="evidence" value="ECO:0007669"/>
    <property type="project" value="UniProtKB-SubCell"/>
</dbReference>
<dbReference type="GO" id="GO:0005524">
    <property type="term" value="F:ATP binding"/>
    <property type="evidence" value="ECO:0007669"/>
    <property type="project" value="InterPro"/>
</dbReference>
<keyword evidence="1 6" id="KW-0963">Cytoplasm</keyword>
<comment type="function">
    <text evidence="6">The RuvA-RuvB-RuvC complex processes Holliday junction (HJ) DNA during genetic recombination and DNA repair, while the RuvA-RuvB complex plays an important role in the rescue of blocked DNA replication forks via replication fork reversal (RFR). RuvA specifically binds to HJ cruciform DNA, conferring on it an open structure. The RuvB hexamer acts as an ATP-dependent pump, pulling dsDNA into and through the RuvAB complex. HJ branch migration allows RuvC to scan DNA until it finds its consensus sequence, where it cleaves and resolves the cruciform DNA.</text>
</comment>
<evidence type="ECO:0000256" key="2">
    <source>
        <dbReference type="ARBA" id="ARBA00022763"/>
    </source>
</evidence>
<comment type="subunit">
    <text evidence="6">Homotetramer. Forms an RuvA(8)-RuvB(12)-Holliday junction (HJ) complex. HJ DNA is sandwiched between 2 RuvA tetramers; dsDNA enters through RuvA and exits via RuvB. An RuvB hexamer assembles on each DNA strand where it exits the tetramer. Each RuvB hexamer is contacted by two RuvA subunits (via domain III) on 2 adjacent RuvB subunits; this complex drives branch migration. In the full resolvosome a probable DNA-RuvA(4)-RuvB(12)-RuvC(2) complex forms which resolves the HJ.</text>
</comment>
<comment type="subcellular location">
    <subcellularLocation>
        <location evidence="6">Cytoplasm</location>
    </subcellularLocation>
</comment>
<dbReference type="Pfam" id="PF14520">
    <property type="entry name" value="HHH_5"/>
    <property type="match status" value="1"/>
</dbReference>
<dbReference type="Pfam" id="PF07499">
    <property type="entry name" value="RuvA_C"/>
    <property type="match status" value="1"/>
</dbReference>
<dbReference type="InterPro" id="IPR000085">
    <property type="entry name" value="RuvA"/>
</dbReference>
<evidence type="ECO:0000259" key="7">
    <source>
        <dbReference type="Pfam" id="PF01330"/>
    </source>
</evidence>
<dbReference type="SUPFAM" id="SSF50249">
    <property type="entry name" value="Nucleic acid-binding proteins"/>
    <property type="match status" value="1"/>
</dbReference>
<feature type="domain" description="Holliday junction DNA helicase RuvA C-terminal" evidence="8">
    <location>
        <begin position="150"/>
        <end position="193"/>
    </location>
</feature>
<keyword evidence="10" id="KW-1185">Reference proteome</keyword>
<dbReference type="SUPFAM" id="SSF46929">
    <property type="entry name" value="DNA helicase RuvA subunit, C-terminal domain"/>
    <property type="match status" value="1"/>
</dbReference>
<evidence type="ECO:0000259" key="8">
    <source>
        <dbReference type="Pfam" id="PF07499"/>
    </source>
</evidence>
<comment type="caution">
    <text evidence="6">Lacks conserved residue(s) required for the propagation of feature annotation.</text>
</comment>
<keyword evidence="5 6" id="KW-0234">DNA repair</keyword>
<dbReference type="NCBIfam" id="TIGR00084">
    <property type="entry name" value="ruvA"/>
    <property type="match status" value="1"/>
</dbReference>
<dbReference type="Pfam" id="PF01330">
    <property type="entry name" value="RuvA_N"/>
    <property type="match status" value="1"/>
</dbReference>
<evidence type="ECO:0000256" key="1">
    <source>
        <dbReference type="ARBA" id="ARBA00022490"/>
    </source>
</evidence>